<protein>
    <submittedName>
        <fullName evidence="1">Uncharacterized protein</fullName>
    </submittedName>
</protein>
<dbReference type="Proteomes" id="UP001153332">
    <property type="component" value="Unassembled WGS sequence"/>
</dbReference>
<sequence>MPFDSTLPNSSTSSLSGSPDHPPYATTAMLSQYIPEADPDHPRAKSLLGKLSKSSTVLRIQIGLAASVAAVNTAFWIWATATHDLDPRGVGTLFTGDCRRTATINTVTHLVLNGLSTLFLGAANYCMQILVAPTRTDLDLAHALGGWLEIGVLSFRNLRKLKRFKIILYLILGMVSTVLHLTWNSTLFASIPFTIFTGAIATSDLQWATDRWDNSTTRGAIRTKDPNDRRMIFGLQERAKNFTRLDKVSCLKLYVDPLKTTSDIVIVAQNITSSQNNGSSLLQGWVNGLFSDGWEYANFWVCDAETSSTTDVTRYCTLDWALSFADNWQLLTWEAPHQQALVVDYCLIGEQADNDNRCGVHFSSPAIGFVSLFTWIGFLVVVFVARLKDDKTIATIGDAMASYLEYPEKVESISDDTSGRNQYPFIKRILSGSGGYRIAIRPTLWLPSPSVTWFHAVGRGTWIMTYMVFLLGLVPLFAGVIFVLFSVSHQGVAIDISGLWKQGLGKVNGFALIQGPWHHGYTLNEFTSQLLLTNGLQLLLSFLYLLFNNIITRQLVADEWTRLLSTEEKKPLRVSAPRSFQRSTYTLSIPFKYSIPMMILFTLSHWLVSQAIFIVQTTVYQSGAANIPVPNKNSSRIGFSAPGVVLVFAIVTLMIFGLLVHSCLRKYRNVPKSFPRMATCSAAISAVCRPPEGDTDAYLFPVSMGVVMHKQPNQDSAGWLTMSTYIDLQNPRKGLIIDQPEMVTIQESLKPTRNGFHDTQRLLPHSIYE</sequence>
<proteinExistence type="predicted"/>
<dbReference type="EMBL" id="JAPUUL010001198">
    <property type="protein sequence ID" value="KAJ8128066.1"/>
    <property type="molecule type" value="Genomic_DNA"/>
</dbReference>
<comment type="caution">
    <text evidence="1">The sequence shown here is derived from an EMBL/GenBank/DDBJ whole genome shotgun (WGS) entry which is preliminary data.</text>
</comment>
<evidence type="ECO:0000313" key="1">
    <source>
        <dbReference type="EMBL" id="KAJ8128066.1"/>
    </source>
</evidence>
<name>A0ACC2JKU4_9PEZI</name>
<accession>A0ACC2JKU4</accession>
<keyword evidence="2" id="KW-1185">Reference proteome</keyword>
<evidence type="ECO:0000313" key="2">
    <source>
        <dbReference type="Proteomes" id="UP001153332"/>
    </source>
</evidence>
<gene>
    <name evidence="1" type="ORF">O1611_g5572</name>
</gene>
<organism evidence="1 2">
    <name type="scientific">Lasiodiplodia mahajangana</name>
    <dbReference type="NCBI Taxonomy" id="1108764"/>
    <lineage>
        <taxon>Eukaryota</taxon>
        <taxon>Fungi</taxon>
        <taxon>Dikarya</taxon>
        <taxon>Ascomycota</taxon>
        <taxon>Pezizomycotina</taxon>
        <taxon>Dothideomycetes</taxon>
        <taxon>Dothideomycetes incertae sedis</taxon>
        <taxon>Botryosphaeriales</taxon>
        <taxon>Botryosphaeriaceae</taxon>
        <taxon>Lasiodiplodia</taxon>
    </lineage>
</organism>
<reference evidence="1" key="1">
    <citation type="submission" date="2022-12" db="EMBL/GenBank/DDBJ databases">
        <title>Genome Sequence of Lasiodiplodia mahajangana.</title>
        <authorList>
            <person name="Buettner E."/>
        </authorList>
    </citation>
    <scope>NUCLEOTIDE SEQUENCE</scope>
    <source>
        <strain evidence="1">VT137</strain>
    </source>
</reference>